<dbReference type="InterPro" id="IPR000673">
    <property type="entry name" value="Sig_transdc_resp-reg_Me-estase"/>
</dbReference>
<dbReference type="AlphaFoldDB" id="A0A1X7L868"/>
<dbReference type="RefSeq" id="WP_085474412.1">
    <property type="nucleotide sequence ID" value="NZ_CP038029.1"/>
</dbReference>
<evidence type="ECO:0000313" key="5">
    <source>
        <dbReference type="Proteomes" id="UP000192980"/>
    </source>
</evidence>
<evidence type="ECO:0000256" key="1">
    <source>
        <dbReference type="ARBA" id="ARBA00022801"/>
    </source>
</evidence>
<proteinExistence type="predicted"/>
<dbReference type="EMBL" id="FXAU01000008">
    <property type="protein sequence ID" value="SMG50038.1"/>
    <property type="molecule type" value="Genomic_DNA"/>
</dbReference>
<sequence length="188" mass="20766">MPKADQIILIGGSAGSYNLIVDIIEALPLVFKPAIVVIIHRNPKYSTRIEELLSNRLNRTILQATDKEAILSNTIYFAGPGYHLLVEPDHTFSLDLSDFIQFSRPSIDVLFESAADSYGKECVGFLLSGANKDGTNGLLHIQYQGGKVYVQSPDEALIATMPESAIDVNKEATVYNNQEILSYFSRLK</sequence>
<organism evidence="4 5">
    <name type="scientific">Sphingobacterium psychroaquaticum</name>
    <dbReference type="NCBI Taxonomy" id="561061"/>
    <lineage>
        <taxon>Bacteria</taxon>
        <taxon>Pseudomonadati</taxon>
        <taxon>Bacteroidota</taxon>
        <taxon>Sphingobacteriia</taxon>
        <taxon>Sphingobacteriales</taxon>
        <taxon>Sphingobacteriaceae</taxon>
        <taxon>Sphingobacterium</taxon>
    </lineage>
</organism>
<dbReference type="InterPro" id="IPR035909">
    <property type="entry name" value="CheB_C"/>
</dbReference>
<name>A0A1X7L868_9SPHI</name>
<accession>A0A1X7L868</accession>
<dbReference type="GO" id="GO:0006935">
    <property type="term" value="P:chemotaxis"/>
    <property type="evidence" value="ECO:0007669"/>
    <property type="project" value="UniProtKB-UniRule"/>
</dbReference>
<dbReference type="GO" id="GO:0000156">
    <property type="term" value="F:phosphorelay response regulator activity"/>
    <property type="evidence" value="ECO:0007669"/>
    <property type="project" value="InterPro"/>
</dbReference>
<dbReference type="PROSITE" id="PS50122">
    <property type="entry name" value="CHEB"/>
    <property type="match status" value="1"/>
</dbReference>
<dbReference type="EC" id="3.1.1.61" evidence="2"/>
<dbReference type="GO" id="GO:0005737">
    <property type="term" value="C:cytoplasm"/>
    <property type="evidence" value="ECO:0007669"/>
    <property type="project" value="InterPro"/>
</dbReference>
<dbReference type="Proteomes" id="UP000192980">
    <property type="component" value="Unassembled WGS sequence"/>
</dbReference>
<dbReference type="PANTHER" id="PTHR42872">
    <property type="entry name" value="PROTEIN-GLUTAMATE METHYLESTERASE/PROTEIN-GLUTAMINE GLUTAMINASE"/>
    <property type="match status" value="1"/>
</dbReference>
<protein>
    <recommendedName>
        <fullName evidence="2">protein-glutamate methylesterase</fullName>
        <ecNumber evidence="2">3.1.1.61</ecNumber>
    </recommendedName>
</protein>
<dbReference type="GO" id="GO:0008984">
    <property type="term" value="F:protein-glutamate methylesterase activity"/>
    <property type="evidence" value="ECO:0007669"/>
    <property type="project" value="UniProtKB-EC"/>
</dbReference>
<dbReference type="Pfam" id="PF01339">
    <property type="entry name" value="CheB_methylest"/>
    <property type="match status" value="1"/>
</dbReference>
<dbReference type="SUPFAM" id="SSF52738">
    <property type="entry name" value="Methylesterase CheB, C-terminal domain"/>
    <property type="match status" value="1"/>
</dbReference>
<evidence type="ECO:0000256" key="3">
    <source>
        <dbReference type="ARBA" id="ARBA00048267"/>
    </source>
</evidence>
<comment type="catalytic activity">
    <reaction evidence="3">
        <text>[protein]-L-glutamate 5-O-methyl ester + H2O = L-glutamyl-[protein] + methanol + H(+)</text>
        <dbReference type="Rhea" id="RHEA:23236"/>
        <dbReference type="Rhea" id="RHEA-COMP:10208"/>
        <dbReference type="Rhea" id="RHEA-COMP:10311"/>
        <dbReference type="ChEBI" id="CHEBI:15377"/>
        <dbReference type="ChEBI" id="CHEBI:15378"/>
        <dbReference type="ChEBI" id="CHEBI:17790"/>
        <dbReference type="ChEBI" id="CHEBI:29973"/>
        <dbReference type="ChEBI" id="CHEBI:82795"/>
        <dbReference type="EC" id="3.1.1.61"/>
    </reaction>
</comment>
<reference evidence="4 5" key="1">
    <citation type="submission" date="2017-04" db="EMBL/GenBank/DDBJ databases">
        <authorList>
            <person name="Afonso C.L."/>
            <person name="Miller P.J."/>
            <person name="Scott M.A."/>
            <person name="Spackman E."/>
            <person name="Goraichik I."/>
            <person name="Dimitrov K.M."/>
            <person name="Suarez D.L."/>
            <person name="Swayne D.E."/>
        </authorList>
    </citation>
    <scope>NUCLEOTIDE SEQUENCE [LARGE SCALE GENOMIC DNA]</scope>
    <source>
        <strain evidence="4 5">DSM 22418</strain>
    </source>
</reference>
<dbReference type="CDD" id="cd16433">
    <property type="entry name" value="CheB"/>
    <property type="match status" value="1"/>
</dbReference>
<evidence type="ECO:0000256" key="2">
    <source>
        <dbReference type="ARBA" id="ARBA00039140"/>
    </source>
</evidence>
<dbReference type="OrthoDB" id="1524092at2"/>
<dbReference type="PANTHER" id="PTHR42872:SF6">
    <property type="entry name" value="PROTEIN-GLUTAMATE METHYLESTERASE_PROTEIN-GLUTAMINE GLUTAMINASE"/>
    <property type="match status" value="1"/>
</dbReference>
<gene>
    <name evidence="4" type="ORF">SAMN05660862_3732</name>
</gene>
<dbReference type="Gene3D" id="3.40.50.180">
    <property type="entry name" value="Methylesterase CheB, C-terminal domain"/>
    <property type="match status" value="1"/>
</dbReference>
<keyword evidence="1" id="KW-0378">Hydrolase</keyword>
<dbReference type="STRING" id="561061.SAMN05660862_3732"/>
<keyword evidence="5" id="KW-1185">Reference proteome</keyword>
<evidence type="ECO:0000313" key="4">
    <source>
        <dbReference type="EMBL" id="SMG50038.1"/>
    </source>
</evidence>